<dbReference type="Gene3D" id="3.40.50.720">
    <property type="entry name" value="NAD(P)-binding Rossmann-like Domain"/>
    <property type="match status" value="2"/>
</dbReference>
<dbReference type="NCBIfam" id="TIGR00518">
    <property type="entry name" value="alaDH"/>
    <property type="match status" value="1"/>
</dbReference>
<dbReference type="PROSITE" id="PS00837">
    <property type="entry name" value="ALADH_PNT_2"/>
    <property type="match status" value="1"/>
</dbReference>
<dbReference type="CDD" id="cd05305">
    <property type="entry name" value="L-AlaDH"/>
    <property type="match status" value="1"/>
</dbReference>
<dbReference type="GO" id="GO:0005886">
    <property type="term" value="C:plasma membrane"/>
    <property type="evidence" value="ECO:0007669"/>
    <property type="project" value="TreeGrafter"/>
</dbReference>
<dbReference type="PANTHER" id="PTHR42795">
    <property type="entry name" value="ALANINE DEHYDROGENASE"/>
    <property type="match status" value="1"/>
</dbReference>
<feature type="binding site" evidence="12">
    <location>
        <begin position="298"/>
        <end position="301"/>
    </location>
    <ligand>
        <name>NAD(+)</name>
        <dbReference type="ChEBI" id="CHEBI:57540"/>
    </ligand>
</feature>
<keyword evidence="4 12" id="KW-0547">Nucleotide-binding</keyword>
<dbReference type="SUPFAM" id="SSF51735">
    <property type="entry name" value="NAD(P)-binding Rossmann-fold domains"/>
    <property type="match status" value="1"/>
</dbReference>
<dbReference type="Proteomes" id="UP000007347">
    <property type="component" value="Chromosome"/>
</dbReference>
<dbReference type="Pfam" id="PF05222">
    <property type="entry name" value="AlaDh_PNT_N"/>
    <property type="match status" value="1"/>
</dbReference>
<feature type="binding site" evidence="12">
    <location>
        <begin position="267"/>
        <end position="270"/>
    </location>
    <ligand>
        <name>NAD(+)</name>
        <dbReference type="ChEBI" id="CHEBI:57540"/>
    </ligand>
</feature>
<feature type="active site" description="Proton donor/acceptor" evidence="10">
    <location>
        <position position="96"/>
    </location>
</feature>
<evidence type="ECO:0000259" key="13">
    <source>
        <dbReference type="SMART" id="SM01002"/>
    </source>
</evidence>
<dbReference type="KEGG" id="dto:TOL2_C30130"/>
<dbReference type="PIRSF" id="PIRSF000183">
    <property type="entry name" value="Alanine_dh"/>
    <property type="match status" value="1"/>
</dbReference>
<dbReference type="InterPro" id="IPR007886">
    <property type="entry name" value="AlaDH/PNT_N"/>
</dbReference>
<feature type="binding site" evidence="12">
    <location>
        <begin position="239"/>
        <end position="240"/>
    </location>
    <ligand>
        <name>NAD(+)</name>
        <dbReference type="ChEBI" id="CHEBI:57540"/>
    </ligand>
</feature>
<comment type="similarity">
    <text evidence="1 9">Belongs to the AlaDH/PNT family.</text>
</comment>
<feature type="domain" description="Alanine dehydrogenase/pyridine nucleotide transhydrogenase N-terminal" evidence="14">
    <location>
        <begin position="4"/>
        <end position="137"/>
    </location>
</feature>
<evidence type="ECO:0000256" key="9">
    <source>
        <dbReference type="PIRNR" id="PIRNR000183"/>
    </source>
</evidence>
<evidence type="ECO:0000256" key="2">
    <source>
        <dbReference type="ARBA" id="ARBA00011643"/>
    </source>
</evidence>
<protein>
    <recommendedName>
        <fullName evidence="3 9">Alanine dehydrogenase</fullName>
        <ecNumber evidence="3 9">1.4.1.1</ecNumber>
    </recommendedName>
</protein>
<evidence type="ECO:0000256" key="12">
    <source>
        <dbReference type="PIRSR" id="PIRSR000183-3"/>
    </source>
</evidence>
<dbReference type="PANTHER" id="PTHR42795:SF1">
    <property type="entry name" value="ALANINE DEHYDROGENASE"/>
    <property type="match status" value="1"/>
</dbReference>
<feature type="binding site" evidence="11">
    <location>
        <position position="15"/>
    </location>
    <ligand>
        <name>substrate</name>
    </ligand>
</feature>
<keyword evidence="6 9" id="KW-0520">NAD</keyword>
<dbReference type="EMBL" id="FO203503">
    <property type="protein sequence ID" value="CCK81172.1"/>
    <property type="molecule type" value="Genomic_DNA"/>
</dbReference>
<evidence type="ECO:0000256" key="6">
    <source>
        <dbReference type="ARBA" id="ARBA00023027"/>
    </source>
</evidence>
<evidence type="ECO:0000256" key="10">
    <source>
        <dbReference type="PIRSR" id="PIRSR000183-1"/>
    </source>
</evidence>
<comment type="subunit">
    <text evidence="2">Homohexamer.</text>
</comment>
<dbReference type="Pfam" id="PF01262">
    <property type="entry name" value="AlaDh_PNT_C"/>
    <property type="match status" value="1"/>
</dbReference>
<proteinExistence type="inferred from homology"/>
<feature type="binding site" evidence="12">
    <location>
        <position position="198"/>
    </location>
    <ligand>
        <name>NAD(+)</name>
        <dbReference type="ChEBI" id="CHEBI:57540"/>
    </ligand>
</feature>
<name>K0NQH0_DESTT</name>
<dbReference type="RefSeq" id="WP_014958381.1">
    <property type="nucleotide sequence ID" value="NC_018645.1"/>
</dbReference>
<feature type="binding site" evidence="11">
    <location>
        <position position="75"/>
    </location>
    <ligand>
        <name>substrate</name>
    </ligand>
</feature>
<dbReference type="GO" id="GO:0042853">
    <property type="term" value="P:L-alanine catabolic process"/>
    <property type="evidence" value="ECO:0007669"/>
    <property type="project" value="InterPro"/>
</dbReference>
<evidence type="ECO:0000313" key="15">
    <source>
        <dbReference type="EMBL" id="CCK81172.1"/>
    </source>
</evidence>
<dbReference type="HOGENOM" id="CLU_003376_3_0_7"/>
<evidence type="ECO:0000256" key="7">
    <source>
        <dbReference type="ARBA" id="ARBA00050811"/>
    </source>
</evidence>
<accession>K0NQH0</accession>
<dbReference type="SMART" id="SM01002">
    <property type="entry name" value="AlaDh_PNT_C"/>
    <property type="match status" value="1"/>
</dbReference>
<evidence type="ECO:0000256" key="5">
    <source>
        <dbReference type="ARBA" id="ARBA00023002"/>
    </source>
</evidence>
<evidence type="ECO:0000313" key="16">
    <source>
        <dbReference type="Proteomes" id="UP000007347"/>
    </source>
</evidence>
<feature type="binding site" evidence="12">
    <location>
        <position position="203"/>
    </location>
    <ligand>
        <name>NAD(+)</name>
        <dbReference type="ChEBI" id="CHEBI:57540"/>
    </ligand>
</feature>
<dbReference type="InterPro" id="IPR036291">
    <property type="entry name" value="NAD(P)-bd_dom_sf"/>
</dbReference>
<dbReference type="FunFam" id="3.40.50.720:FF:000049">
    <property type="entry name" value="Alanine dehydrogenase"/>
    <property type="match status" value="1"/>
</dbReference>
<feature type="binding site" evidence="12">
    <location>
        <position position="220"/>
    </location>
    <ligand>
        <name>NAD(+)</name>
        <dbReference type="ChEBI" id="CHEBI:57540"/>
    </ligand>
</feature>
<feature type="binding site" evidence="12">
    <location>
        <position position="279"/>
    </location>
    <ligand>
        <name>NAD(+)</name>
        <dbReference type="ChEBI" id="CHEBI:57540"/>
    </ligand>
</feature>
<dbReference type="STRING" id="651182.TOL2_C30130"/>
<dbReference type="InterPro" id="IPR008143">
    <property type="entry name" value="Ala_DH/PNT_CS2"/>
</dbReference>
<feature type="active site" description="Proton donor/acceptor" evidence="10">
    <location>
        <position position="270"/>
    </location>
</feature>
<organism evidence="15 16">
    <name type="scientific">Desulfobacula toluolica (strain DSM 7467 / Tol2)</name>
    <dbReference type="NCBI Taxonomy" id="651182"/>
    <lineage>
        <taxon>Bacteria</taxon>
        <taxon>Pseudomonadati</taxon>
        <taxon>Thermodesulfobacteriota</taxon>
        <taxon>Desulfobacteria</taxon>
        <taxon>Desulfobacterales</taxon>
        <taxon>Desulfobacteraceae</taxon>
        <taxon>Desulfobacula</taxon>
    </lineage>
</organism>
<feature type="binding site" evidence="12">
    <location>
        <position position="134"/>
    </location>
    <ligand>
        <name>NAD(+)</name>
        <dbReference type="ChEBI" id="CHEBI:57540"/>
    </ligand>
</feature>
<dbReference type="GO" id="GO:0000166">
    <property type="term" value="F:nucleotide binding"/>
    <property type="evidence" value="ECO:0007669"/>
    <property type="project" value="UniProtKB-KW"/>
</dbReference>
<evidence type="ECO:0000256" key="1">
    <source>
        <dbReference type="ARBA" id="ARBA00005689"/>
    </source>
</evidence>
<keyword evidence="16" id="KW-1185">Reference proteome</keyword>
<evidence type="ECO:0000256" key="4">
    <source>
        <dbReference type="ARBA" id="ARBA00022741"/>
    </source>
</evidence>
<keyword evidence="5 9" id="KW-0560">Oxidoreductase</keyword>
<dbReference type="OrthoDB" id="9804592at2"/>
<sequence length="369" mass="39374">MIIGILKEIKPQENRVSMTPSGVDMMKTNGHKVYVEKNAGLGSGFEDHLYIKAGAAILDTPEEIYGISDMVMHVKEPQESEFSLIKKWQIVFTYLHLAADKDLTHALLKTGSIGIAYETIEDRNGKLPLLAPMSEVAGRLATQQGAKYLERTFGGRGLLLGGVTGTPPANVLIIGGGVVGIHAARVACGMGANVTVLDMNLDRLRYLSEIMPANCQALMSSPALIKDLVKTSDLVVGAVLIAGAKAPKLITKQMLSTMKKGSVIVDVAIDQGGCFETSRPTTHGDPVYEVDGVIHYSVANMPGAVPLTSTIALTNATLPYALKIANNGWKAVCKDHGFAKGVNYVSDKLVCKPVADAFSMNYTALESML</sequence>
<dbReference type="InterPro" id="IPR007698">
    <property type="entry name" value="AlaDH/PNT_NAD(H)-bd"/>
</dbReference>
<dbReference type="PATRIC" id="fig|651182.5.peg.3564"/>
<dbReference type="AlphaFoldDB" id="K0NQH0"/>
<gene>
    <name evidence="15" type="primary">ald</name>
    <name evidence="15" type="ordered locus">TOL2_C30130</name>
</gene>
<dbReference type="EC" id="1.4.1.1" evidence="3 9"/>
<evidence type="ECO:0000259" key="14">
    <source>
        <dbReference type="SMART" id="SM01003"/>
    </source>
</evidence>
<dbReference type="SUPFAM" id="SSF52283">
    <property type="entry name" value="Formate/glycerate dehydrogenase catalytic domain-like"/>
    <property type="match status" value="1"/>
</dbReference>
<feature type="domain" description="Alanine dehydrogenase/pyridine nucleotide transhydrogenase NAD(H)-binding" evidence="13">
    <location>
        <begin position="149"/>
        <end position="297"/>
    </location>
</feature>
<evidence type="ECO:0000256" key="3">
    <source>
        <dbReference type="ARBA" id="ARBA00012897"/>
    </source>
</evidence>
<dbReference type="InterPro" id="IPR008141">
    <property type="entry name" value="Ala_DH"/>
</dbReference>
<comment type="catalytic activity">
    <reaction evidence="7">
        <text>L-alanine + NAD(+) + H2O = pyruvate + NH4(+) + NADH + H(+)</text>
        <dbReference type="Rhea" id="RHEA:18405"/>
        <dbReference type="ChEBI" id="CHEBI:15361"/>
        <dbReference type="ChEBI" id="CHEBI:15377"/>
        <dbReference type="ChEBI" id="CHEBI:15378"/>
        <dbReference type="ChEBI" id="CHEBI:28938"/>
        <dbReference type="ChEBI" id="CHEBI:57540"/>
        <dbReference type="ChEBI" id="CHEBI:57945"/>
        <dbReference type="ChEBI" id="CHEBI:57972"/>
        <dbReference type="EC" id="1.4.1.1"/>
    </reaction>
    <physiologicalReaction direction="left-to-right" evidence="7">
        <dbReference type="Rhea" id="RHEA:18406"/>
    </physiologicalReaction>
</comment>
<evidence type="ECO:0000256" key="11">
    <source>
        <dbReference type="PIRSR" id="PIRSR000183-2"/>
    </source>
</evidence>
<dbReference type="GO" id="GO:0000286">
    <property type="term" value="F:alanine dehydrogenase activity"/>
    <property type="evidence" value="ECO:0007669"/>
    <property type="project" value="UniProtKB-UniRule"/>
</dbReference>
<dbReference type="SMART" id="SM01003">
    <property type="entry name" value="AlaDh_PNT_N"/>
    <property type="match status" value="1"/>
</dbReference>
<evidence type="ECO:0000256" key="8">
    <source>
        <dbReference type="ARBA" id="ARBA00060602"/>
    </source>
</evidence>
<comment type="pathway">
    <text evidence="8">Organosulfur degradation; alkanesulfonate degradation.</text>
</comment>
<reference evidence="15 16" key="1">
    <citation type="journal article" date="2013" name="Environ. Microbiol.">
        <title>Complete genome, catabolic sub-proteomes and key-metabolites of Desulfobacula toluolica Tol2, a marine, aromatic compound-degrading, sulfate-reducing bacterium.</title>
        <authorList>
            <person name="Wohlbrand L."/>
            <person name="Jacob J.H."/>
            <person name="Kube M."/>
            <person name="Mussmann M."/>
            <person name="Jarling R."/>
            <person name="Beck A."/>
            <person name="Amann R."/>
            <person name="Wilkes H."/>
            <person name="Reinhardt R."/>
            <person name="Rabus R."/>
        </authorList>
    </citation>
    <scope>NUCLEOTIDE SEQUENCE [LARGE SCALE GENOMIC DNA]</scope>
    <source>
        <strain evidence="16">DSM 7467 / Tol2</strain>
    </source>
</reference>